<dbReference type="AlphaFoldDB" id="A0AAV5RRI1"/>
<dbReference type="InterPro" id="IPR036371">
    <property type="entry name" value="TPK_B1-bd_sf"/>
</dbReference>
<dbReference type="InterPro" id="IPR036759">
    <property type="entry name" value="TPK_catalytic_sf"/>
</dbReference>
<dbReference type="NCBIfam" id="TIGR01378">
    <property type="entry name" value="thi_PPkinase"/>
    <property type="match status" value="1"/>
</dbReference>
<dbReference type="Gene3D" id="2.60.120.320">
    <property type="entry name" value="Thiamin pyrophosphokinase, thiamin-binding domain"/>
    <property type="match status" value="1"/>
</dbReference>
<evidence type="ECO:0000313" key="11">
    <source>
        <dbReference type="Proteomes" id="UP001377567"/>
    </source>
</evidence>
<comment type="similarity">
    <text evidence="2 7">Belongs to the thiamine pyrophosphokinase family.</text>
</comment>
<feature type="domain" description="Thiamin pyrophosphokinase catalytic" evidence="8">
    <location>
        <begin position="61"/>
        <end position="210"/>
    </location>
</feature>
<keyword evidence="3 7" id="KW-0808">Transferase</keyword>
<protein>
    <recommendedName>
        <fullName evidence="7">Thiamine pyrophosphokinase</fullName>
        <ecNumber evidence="7">2.7.6.2</ecNumber>
    </recommendedName>
</protein>
<keyword evidence="4 7" id="KW-0547">Nucleotide-binding</keyword>
<dbReference type="PANTHER" id="PTHR13622:SF8">
    <property type="entry name" value="THIAMIN PYROPHOSPHOKINASE 1"/>
    <property type="match status" value="1"/>
</dbReference>
<keyword evidence="6 7" id="KW-0067">ATP-binding</keyword>
<dbReference type="Gene3D" id="3.40.50.10240">
    <property type="entry name" value="Thiamin pyrophosphokinase, catalytic domain"/>
    <property type="match status" value="1"/>
</dbReference>
<dbReference type="Pfam" id="PF04265">
    <property type="entry name" value="TPK_B1_binding"/>
    <property type="match status" value="1"/>
</dbReference>
<dbReference type="CDD" id="cd07995">
    <property type="entry name" value="TPK"/>
    <property type="match status" value="1"/>
</dbReference>
<dbReference type="GO" id="GO:0004788">
    <property type="term" value="F:thiamine diphosphokinase activity"/>
    <property type="evidence" value="ECO:0007669"/>
    <property type="project" value="UniProtKB-UniRule"/>
</dbReference>
<feature type="domain" description="Thiamin pyrophosphokinase thiamin-binding" evidence="9">
    <location>
        <begin position="252"/>
        <end position="290"/>
    </location>
</feature>
<reference evidence="10 11" key="1">
    <citation type="journal article" date="2023" name="Elife">
        <title>Identification of key yeast species and microbe-microbe interactions impacting larval growth of Drosophila in the wild.</title>
        <authorList>
            <person name="Mure A."/>
            <person name="Sugiura Y."/>
            <person name="Maeda R."/>
            <person name="Honda K."/>
            <person name="Sakurai N."/>
            <person name="Takahashi Y."/>
            <person name="Watada M."/>
            <person name="Katoh T."/>
            <person name="Gotoh A."/>
            <person name="Gotoh Y."/>
            <person name="Taniguchi I."/>
            <person name="Nakamura K."/>
            <person name="Hayashi T."/>
            <person name="Katayama T."/>
            <person name="Uemura T."/>
            <person name="Hattori Y."/>
        </authorList>
    </citation>
    <scope>NUCLEOTIDE SEQUENCE [LARGE SCALE GENOMIC DNA]</scope>
    <source>
        <strain evidence="10 11">KH-74</strain>
    </source>
</reference>
<dbReference type="GO" id="GO:0005524">
    <property type="term" value="F:ATP binding"/>
    <property type="evidence" value="ECO:0007669"/>
    <property type="project" value="UniProtKB-UniRule"/>
</dbReference>
<dbReference type="SUPFAM" id="SSF63999">
    <property type="entry name" value="Thiamin pyrophosphokinase, catalytic domain"/>
    <property type="match status" value="1"/>
</dbReference>
<dbReference type="GO" id="GO:0006772">
    <property type="term" value="P:thiamine metabolic process"/>
    <property type="evidence" value="ECO:0007669"/>
    <property type="project" value="InterPro"/>
</dbReference>
<evidence type="ECO:0000256" key="2">
    <source>
        <dbReference type="ARBA" id="ARBA00006785"/>
    </source>
</evidence>
<evidence type="ECO:0000256" key="5">
    <source>
        <dbReference type="ARBA" id="ARBA00022777"/>
    </source>
</evidence>
<dbReference type="SUPFAM" id="SSF63862">
    <property type="entry name" value="Thiamin pyrophosphokinase, substrate-binding domain"/>
    <property type="match status" value="1"/>
</dbReference>
<sequence length="325" mass="36882">MSEPICVEHEDRFTMDPKVKAALNPKQTIDIRDIIFSIHNRSHGDTLLILNQEIDIPFALFKYIWDARPLRVCADGAANRLFEFISKEPLAQLSDYVPNYIVGDLDSITEETRDYYTMQGTKVIQQHSQYATDFTKCIKVIRLHNQYASFPSEFNENLPNYGIDAEKGLLDMCESCQLSTTDINVLAIGAIGGRFDQTINAITELYNARRRVSEGVSLYFLTSTDMILLVPKDGTSIEYGSDDSFRDTLIGNCGLLPMGNKVTLRKTYGLKWDVTNWPSSIESGMVSSNNCFAALDECYMDADKDFVLNIEYFPKKVVSYLNQRK</sequence>
<dbReference type="Proteomes" id="UP001377567">
    <property type="component" value="Unassembled WGS sequence"/>
</dbReference>
<keyword evidence="11" id="KW-1185">Reference proteome</keyword>
<evidence type="ECO:0000259" key="9">
    <source>
        <dbReference type="Pfam" id="PF04265"/>
    </source>
</evidence>
<evidence type="ECO:0000256" key="6">
    <source>
        <dbReference type="ARBA" id="ARBA00022840"/>
    </source>
</evidence>
<comment type="caution">
    <text evidence="10">The sequence shown here is derived from an EMBL/GenBank/DDBJ whole genome shotgun (WGS) entry which is preliminary data.</text>
</comment>
<dbReference type="GO" id="GO:0030975">
    <property type="term" value="F:thiamine binding"/>
    <property type="evidence" value="ECO:0007669"/>
    <property type="project" value="UniProtKB-UniRule"/>
</dbReference>
<evidence type="ECO:0000256" key="7">
    <source>
        <dbReference type="PIRNR" id="PIRNR031057"/>
    </source>
</evidence>
<evidence type="ECO:0000259" key="8">
    <source>
        <dbReference type="Pfam" id="PF04263"/>
    </source>
</evidence>
<dbReference type="GO" id="GO:0016301">
    <property type="term" value="F:kinase activity"/>
    <property type="evidence" value="ECO:0007669"/>
    <property type="project" value="UniProtKB-UniRule"/>
</dbReference>
<evidence type="ECO:0000256" key="1">
    <source>
        <dbReference type="ARBA" id="ARBA00005078"/>
    </source>
</evidence>
<dbReference type="InterPro" id="IPR007373">
    <property type="entry name" value="Thiamin_PyroPKinase_B1-bd"/>
</dbReference>
<dbReference type="InterPro" id="IPR007371">
    <property type="entry name" value="TPK_catalytic"/>
</dbReference>
<dbReference type="EMBL" id="BTGD01000001">
    <property type="protein sequence ID" value="GMM54144.1"/>
    <property type="molecule type" value="Genomic_DNA"/>
</dbReference>
<dbReference type="InterPro" id="IPR016966">
    <property type="entry name" value="Thiamin_pyrophosphokinase_euk"/>
</dbReference>
<comment type="catalytic activity">
    <reaction evidence="7">
        <text>thiamine + ATP = thiamine diphosphate + AMP + H(+)</text>
        <dbReference type="Rhea" id="RHEA:11576"/>
        <dbReference type="ChEBI" id="CHEBI:15378"/>
        <dbReference type="ChEBI" id="CHEBI:18385"/>
        <dbReference type="ChEBI" id="CHEBI:30616"/>
        <dbReference type="ChEBI" id="CHEBI:58937"/>
        <dbReference type="ChEBI" id="CHEBI:456215"/>
    </reaction>
</comment>
<organism evidence="10 11">
    <name type="scientific">Maudiozyma humilis</name>
    <name type="common">Sour dough yeast</name>
    <name type="synonym">Kazachstania humilis</name>
    <dbReference type="NCBI Taxonomy" id="51915"/>
    <lineage>
        <taxon>Eukaryota</taxon>
        <taxon>Fungi</taxon>
        <taxon>Dikarya</taxon>
        <taxon>Ascomycota</taxon>
        <taxon>Saccharomycotina</taxon>
        <taxon>Saccharomycetes</taxon>
        <taxon>Saccharomycetales</taxon>
        <taxon>Saccharomycetaceae</taxon>
        <taxon>Maudiozyma</taxon>
    </lineage>
</organism>
<dbReference type="EC" id="2.7.6.2" evidence="7"/>
<dbReference type="PANTHER" id="PTHR13622">
    <property type="entry name" value="THIAMIN PYROPHOSPHOKINASE"/>
    <property type="match status" value="1"/>
</dbReference>
<name>A0AAV5RRI1_MAUHU</name>
<dbReference type="Pfam" id="PF04263">
    <property type="entry name" value="TPK_catalytic"/>
    <property type="match status" value="1"/>
</dbReference>
<accession>A0AAV5RRI1</accession>
<gene>
    <name evidence="10" type="ORF">DAKH74_007600</name>
</gene>
<evidence type="ECO:0000256" key="4">
    <source>
        <dbReference type="ARBA" id="ARBA00022741"/>
    </source>
</evidence>
<proteinExistence type="inferred from homology"/>
<evidence type="ECO:0000256" key="3">
    <source>
        <dbReference type="ARBA" id="ARBA00022679"/>
    </source>
</evidence>
<comment type="pathway">
    <text evidence="1 7">Cofactor biosynthesis; thiamine diphosphate biosynthesis; thiamine diphosphate from thiamine: step 1/1.</text>
</comment>
<evidence type="ECO:0000313" key="10">
    <source>
        <dbReference type="EMBL" id="GMM54144.1"/>
    </source>
</evidence>
<dbReference type="GO" id="GO:0009229">
    <property type="term" value="P:thiamine diphosphate biosynthetic process"/>
    <property type="evidence" value="ECO:0007669"/>
    <property type="project" value="UniProtKB-UniRule"/>
</dbReference>
<keyword evidence="5 7" id="KW-0418">Kinase</keyword>
<dbReference type="InterPro" id="IPR006282">
    <property type="entry name" value="Thi_PPkinase"/>
</dbReference>
<dbReference type="PIRSF" id="PIRSF031057">
    <property type="entry name" value="Thiamin_pyrophosphokinase"/>
    <property type="match status" value="1"/>
</dbReference>